<reference evidence="10 11" key="1">
    <citation type="submission" date="2019-02" db="EMBL/GenBank/DDBJ databases">
        <title>Deep-cultivation of Planctomycetes and their phenomic and genomic characterization uncovers novel biology.</title>
        <authorList>
            <person name="Wiegand S."/>
            <person name="Jogler M."/>
            <person name="Boedeker C."/>
            <person name="Pinto D."/>
            <person name="Vollmers J."/>
            <person name="Rivas-Marin E."/>
            <person name="Kohn T."/>
            <person name="Peeters S.H."/>
            <person name="Heuer A."/>
            <person name="Rast P."/>
            <person name="Oberbeckmann S."/>
            <person name="Bunk B."/>
            <person name="Jeske O."/>
            <person name="Meyerdierks A."/>
            <person name="Storesund J.E."/>
            <person name="Kallscheuer N."/>
            <person name="Luecker S."/>
            <person name="Lage O.M."/>
            <person name="Pohl T."/>
            <person name="Merkel B.J."/>
            <person name="Hornburger P."/>
            <person name="Mueller R.-W."/>
            <person name="Bruemmer F."/>
            <person name="Labrenz M."/>
            <person name="Spormann A.M."/>
            <person name="Op den Camp H."/>
            <person name="Overmann J."/>
            <person name="Amann R."/>
            <person name="Jetten M.S.M."/>
            <person name="Mascher T."/>
            <person name="Medema M.H."/>
            <person name="Devos D.P."/>
            <person name="Kaster A.-K."/>
            <person name="Ovreas L."/>
            <person name="Rohde M."/>
            <person name="Galperin M.Y."/>
            <person name="Jogler C."/>
        </authorList>
    </citation>
    <scope>NUCLEOTIDE SEQUENCE [LARGE SCALE GENOMIC DNA]</scope>
    <source>
        <strain evidence="10 11">Pan216</strain>
    </source>
</reference>
<evidence type="ECO:0000256" key="1">
    <source>
        <dbReference type="ARBA" id="ARBA00004651"/>
    </source>
</evidence>
<feature type="transmembrane region" description="Helical" evidence="9">
    <location>
        <begin position="12"/>
        <end position="34"/>
    </location>
</feature>
<dbReference type="GO" id="GO:0005886">
    <property type="term" value="C:plasma membrane"/>
    <property type="evidence" value="ECO:0007669"/>
    <property type="project" value="UniProtKB-SubCell"/>
</dbReference>
<dbReference type="KEGG" id="knv:Pan216_13550"/>
<evidence type="ECO:0000256" key="2">
    <source>
        <dbReference type="ARBA" id="ARBA00022448"/>
    </source>
</evidence>
<accession>A0A518B0M9</accession>
<evidence type="ECO:0000256" key="7">
    <source>
        <dbReference type="ARBA" id="ARBA00023136"/>
    </source>
</evidence>
<dbReference type="EMBL" id="CP036279">
    <property type="protein sequence ID" value="QDU60514.1"/>
    <property type="molecule type" value="Genomic_DNA"/>
</dbReference>
<evidence type="ECO:0000313" key="10">
    <source>
        <dbReference type="EMBL" id="QDU60514.1"/>
    </source>
</evidence>
<evidence type="ECO:0000313" key="11">
    <source>
        <dbReference type="Proteomes" id="UP000317093"/>
    </source>
</evidence>
<evidence type="ECO:0000256" key="9">
    <source>
        <dbReference type="SAM" id="Phobius"/>
    </source>
</evidence>
<keyword evidence="7 9" id="KW-0472">Membrane</keyword>
<dbReference type="PANTHER" id="PTHR33281:SF19">
    <property type="entry name" value="VOLTAGE-DEPENDENT ANION CHANNEL-FORMING PROTEIN YNEE"/>
    <property type="match status" value="1"/>
</dbReference>
<proteinExistence type="inferred from homology"/>
<evidence type="ECO:0000256" key="6">
    <source>
        <dbReference type="ARBA" id="ARBA00023065"/>
    </source>
</evidence>
<dbReference type="RefSeq" id="WP_145256470.1">
    <property type="nucleotide sequence ID" value="NZ_CP036279.1"/>
</dbReference>
<evidence type="ECO:0000256" key="4">
    <source>
        <dbReference type="ARBA" id="ARBA00022692"/>
    </source>
</evidence>
<keyword evidence="11" id="KW-1185">Reference proteome</keyword>
<name>A0A518B0M9_9BACT</name>
<dbReference type="OrthoDB" id="445589at2"/>
<organism evidence="10 11">
    <name type="scientific">Kolteria novifilia</name>
    <dbReference type="NCBI Taxonomy" id="2527975"/>
    <lineage>
        <taxon>Bacteria</taxon>
        <taxon>Pseudomonadati</taxon>
        <taxon>Planctomycetota</taxon>
        <taxon>Planctomycetia</taxon>
        <taxon>Kolteriales</taxon>
        <taxon>Kolteriaceae</taxon>
        <taxon>Kolteria</taxon>
    </lineage>
</organism>
<keyword evidence="6" id="KW-0406">Ion transport</keyword>
<evidence type="ECO:0000256" key="5">
    <source>
        <dbReference type="ARBA" id="ARBA00022989"/>
    </source>
</evidence>
<keyword evidence="5 9" id="KW-1133">Transmembrane helix</keyword>
<dbReference type="Proteomes" id="UP000317093">
    <property type="component" value="Chromosome"/>
</dbReference>
<keyword evidence="2" id="KW-0813">Transport</keyword>
<keyword evidence="3" id="KW-1003">Cell membrane</keyword>
<dbReference type="PANTHER" id="PTHR33281">
    <property type="entry name" value="UPF0187 PROTEIN YNEE"/>
    <property type="match status" value="1"/>
</dbReference>
<gene>
    <name evidence="10" type="ORF">Pan216_13550</name>
</gene>
<dbReference type="AlphaFoldDB" id="A0A518B0M9"/>
<comment type="subcellular location">
    <subcellularLocation>
        <location evidence="1">Cell membrane</location>
        <topology evidence="1">Multi-pass membrane protein</topology>
    </subcellularLocation>
</comment>
<sequence length="280" mass="31722">MSVRSDCPDHGLFYRVTIFVLLTCLYATLVHLVIQRWPWMAITVDSRFETVAGAVLSVLIVFRMNSAYDRWWEGRKLWGQLVNDSRNLAIKSREFLGHTGVGSDRIGELIVAFPYVLKEHLREGVDVASLPVEVPHDGSVTHVPAYLAGEIQHELRRWKREGHIDGTDSFILDVHGRAYMDICGACERIKSTPISTGYLSVIRQCVIFYLVWIPWGLTEELGAWCIPATAFIAYFMVGMELLAESLEEPFGRDSNDLRLDTICQGIEKSVGEILNVDHPR</sequence>
<dbReference type="Pfam" id="PF25539">
    <property type="entry name" value="Bestrophin_2"/>
    <property type="match status" value="1"/>
</dbReference>
<dbReference type="GO" id="GO:0005254">
    <property type="term" value="F:chloride channel activity"/>
    <property type="evidence" value="ECO:0007669"/>
    <property type="project" value="InterPro"/>
</dbReference>
<keyword evidence="4 9" id="KW-0812">Transmembrane</keyword>
<comment type="similarity">
    <text evidence="8">Belongs to the anion channel-forming bestrophin (TC 1.A.46) family.</text>
</comment>
<evidence type="ECO:0000256" key="3">
    <source>
        <dbReference type="ARBA" id="ARBA00022475"/>
    </source>
</evidence>
<dbReference type="InterPro" id="IPR044669">
    <property type="entry name" value="YneE/VCCN1/2-like"/>
</dbReference>
<protein>
    <submittedName>
        <fullName evidence="10">Bestrophin, RFP-TM, chloride channel</fullName>
    </submittedName>
</protein>
<evidence type="ECO:0000256" key="8">
    <source>
        <dbReference type="ARBA" id="ARBA00034708"/>
    </source>
</evidence>